<organism evidence="1 2">
    <name type="scientific">Streblomastix strix</name>
    <dbReference type="NCBI Taxonomy" id="222440"/>
    <lineage>
        <taxon>Eukaryota</taxon>
        <taxon>Metamonada</taxon>
        <taxon>Preaxostyla</taxon>
        <taxon>Oxymonadida</taxon>
        <taxon>Streblomastigidae</taxon>
        <taxon>Streblomastix</taxon>
    </lineage>
</organism>
<proteinExistence type="predicted"/>
<gene>
    <name evidence="1" type="ORF">EZS28_021935</name>
</gene>
<dbReference type="EMBL" id="SNRW01006729">
    <property type="protein sequence ID" value="KAA6382538.1"/>
    <property type="molecule type" value="Genomic_DNA"/>
</dbReference>
<reference evidence="1 2" key="1">
    <citation type="submission" date="2019-03" db="EMBL/GenBank/DDBJ databases">
        <title>Single cell metagenomics reveals metabolic interactions within the superorganism composed of flagellate Streblomastix strix and complex community of Bacteroidetes bacteria on its surface.</title>
        <authorList>
            <person name="Treitli S.C."/>
            <person name="Kolisko M."/>
            <person name="Husnik F."/>
            <person name="Keeling P."/>
            <person name="Hampl V."/>
        </authorList>
    </citation>
    <scope>NUCLEOTIDE SEQUENCE [LARGE SCALE GENOMIC DNA]</scope>
    <source>
        <strain evidence="1">ST1C</strain>
    </source>
</reference>
<dbReference type="AlphaFoldDB" id="A0A5J4VIV8"/>
<comment type="caution">
    <text evidence="1">The sequence shown here is derived from an EMBL/GenBank/DDBJ whole genome shotgun (WGS) entry which is preliminary data.</text>
</comment>
<evidence type="ECO:0000313" key="2">
    <source>
        <dbReference type="Proteomes" id="UP000324800"/>
    </source>
</evidence>
<name>A0A5J4VIV8_9EUKA</name>
<accession>A0A5J4VIV8</accession>
<dbReference type="Proteomes" id="UP000324800">
    <property type="component" value="Unassembled WGS sequence"/>
</dbReference>
<evidence type="ECO:0000313" key="1">
    <source>
        <dbReference type="EMBL" id="KAA6382538.1"/>
    </source>
</evidence>
<sequence>MQHEQEISDITRVIISFTGSFTYNKKSKQIEQSQSKLIPSLVDVTSSLQSLYNKVTDNSTRKSVIQIQNLLRSLIALASFKLGIHLSEEVDRQRLTLRYISRQCLYQIQRFGDEQVQSELANDEYGRVISITFSTAGGKGEELNKAISDGLLYISRFLNELQRGKTYGQQTFQPLPLLARRYEEQIEEEGANEEIEAQMSYNGLDSNINHWANKAKAATLNRFIHRRRI</sequence>
<protein>
    <submittedName>
        <fullName evidence="1">Uncharacterized protein</fullName>
    </submittedName>
</protein>